<dbReference type="PROSITE" id="PS50110">
    <property type="entry name" value="RESPONSE_REGULATORY"/>
    <property type="match status" value="1"/>
</dbReference>
<protein>
    <recommendedName>
        <fullName evidence="7">PAS/PAC sensor protein</fullName>
    </recommendedName>
</protein>
<accession>A0A081BMZ7</accession>
<sequence length="538" mass="60346">MSERVIILCVDDEELILKTLKRELHEGLGEDYFVETAESGDDALEIVEELLSSKEDLPLVIADQIMPEMRGDELLRRIHVLSPNSLKIMLTGQADMQAIADAVNFANLYRYISKPWEHTDFLLTVKEALHTYEQAKLVEEQRRVLQRLYAQAQDEIVERKRIEAVLRKREASLQAILDTAADGIITLDASAHIQTFNQAAERMFGYAEDEVLGQRFERLFMAHEALRGGALREMRQEVIGRKKLGEIFPAELAVSELFLSDQHLFISLARDLSEQKRAEEERIELSAIQRELSIAQDIQQSLLQPSRPDWRELDVICYSTPAREVGGDFYSYHAFEGEPKRFALAVGDVSGKGVSAALLMSVVLSQFNASLTLPLRPAKRLAHLNASLLPYTKQRYQNCALCYVEIEFGDVYRLHAVNAGCIPPLIKRHRGEIELLEMSGLPLGIGLEENIAYQAATVPLHPGDCVLLTSDGVIEASNANNELFGFQRLEEAFADAPTTDAYAILKHFQAVLRDFVGECAPHDDLTMIVAQISAGKNT</sequence>
<feature type="modified residue" description="4-aspartylphosphate" evidence="2">
    <location>
        <position position="63"/>
    </location>
</feature>
<dbReference type="GO" id="GO:0016791">
    <property type="term" value="F:phosphatase activity"/>
    <property type="evidence" value="ECO:0007669"/>
    <property type="project" value="TreeGrafter"/>
</dbReference>
<dbReference type="PANTHER" id="PTHR43156">
    <property type="entry name" value="STAGE II SPORULATION PROTEIN E-RELATED"/>
    <property type="match status" value="1"/>
</dbReference>
<evidence type="ECO:0000313" key="6">
    <source>
        <dbReference type="Proteomes" id="UP000030700"/>
    </source>
</evidence>
<evidence type="ECO:0000259" key="3">
    <source>
        <dbReference type="PROSITE" id="PS50110"/>
    </source>
</evidence>
<dbReference type="InterPro" id="IPR000014">
    <property type="entry name" value="PAS"/>
</dbReference>
<keyword evidence="2" id="KW-0597">Phosphoprotein</keyword>
<dbReference type="NCBIfam" id="TIGR00229">
    <property type="entry name" value="sensory_box"/>
    <property type="match status" value="1"/>
</dbReference>
<name>A0A081BMZ7_9BACT</name>
<dbReference type="SUPFAM" id="SSF55785">
    <property type="entry name" value="PYP-like sensor domain (PAS domain)"/>
    <property type="match status" value="1"/>
</dbReference>
<dbReference type="Gene3D" id="3.60.40.10">
    <property type="entry name" value="PPM-type phosphatase domain"/>
    <property type="match status" value="1"/>
</dbReference>
<evidence type="ECO:0008006" key="7">
    <source>
        <dbReference type="Google" id="ProtNLM"/>
    </source>
</evidence>
<dbReference type="SUPFAM" id="SSF52172">
    <property type="entry name" value="CheY-like"/>
    <property type="match status" value="1"/>
</dbReference>
<dbReference type="EMBL" id="DF820457">
    <property type="protein sequence ID" value="GAK51763.1"/>
    <property type="molecule type" value="Genomic_DNA"/>
</dbReference>
<keyword evidence="6" id="KW-1185">Reference proteome</keyword>
<dbReference type="InterPro" id="IPR001789">
    <property type="entry name" value="Sig_transdc_resp-reg_receiver"/>
</dbReference>
<dbReference type="GO" id="GO:0000160">
    <property type="term" value="P:phosphorelay signal transduction system"/>
    <property type="evidence" value="ECO:0007669"/>
    <property type="project" value="InterPro"/>
</dbReference>
<dbReference type="Gene3D" id="3.40.50.2300">
    <property type="match status" value="1"/>
</dbReference>
<dbReference type="PROSITE" id="PS50112">
    <property type="entry name" value="PAS"/>
    <property type="match status" value="1"/>
</dbReference>
<dbReference type="CDD" id="cd17569">
    <property type="entry name" value="REC_HupR-like"/>
    <property type="match status" value="1"/>
</dbReference>
<dbReference type="AlphaFoldDB" id="A0A081BMZ7"/>
<feature type="domain" description="Response regulatory" evidence="3">
    <location>
        <begin position="6"/>
        <end position="129"/>
    </location>
</feature>
<dbReference type="Pfam" id="PF00072">
    <property type="entry name" value="Response_reg"/>
    <property type="match status" value="1"/>
</dbReference>
<dbReference type="Pfam" id="PF00989">
    <property type="entry name" value="PAS"/>
    <property type="match status" value="1"/>
</dbReference>
<gene>
    <name evidence="5" type="ORF">U14_03008</name>
</gene>
<evidence type="ECO:0000313" key="5">
    <source>
        <dbReference type="EMBL" id="GAK51763.1"/>
    </source>
</evidence>
<dbReference type="SMART" id="SM00448">
    <property type="entry name" value="REC"/>
    <property type="match status" value="1"/>
</dbReference>
<keyword evidence="1" id="KW-0378">Hydrolase</keyword>
<dbReference type="InterPro" id="IPR001932">
    <property type="entry name" value="PPM-type_phosphatase-like_dom"/>
</dbReference>
<organism evidence="5">
    <name type="scientific">Candidatus Moduliflexus flocculans</name>
    <dbReference type="NCBI Taxonomy" id="1499966"/>
    <lineage>
        <taxon>Bacteria</taxon>
        <taxon>Candidatus Moduliflexota</taxon>
        <taxon>Candidatus Moduliflexia</taxon>
        <taxon>Candidatus Moduliflexales</taxon>
        <taxon>Candidatus Moduliflexaceae</taxon>
    </lineage>
</organism>
<dbReference type="STRING" id="1499966.U14_03008"/>
<dbReference type="PANTHER" id="PTHR43156:SF2">
    <property type="entry name" value="STAGE II SPORULATION PROTEIN E"/>
    <property type="match status" value="1"/>
</dbReference>
<evidence type="ECO:0000256" key="1">
    <source>
        <dbReference type="ARBA" id="ARBA00022801"/>
    </source>
</evidence>
<feature type="domain" description="PAS" evidence="4">
    <location>
        <begin position="169"/>
        <end position="214"/>
    </location>
</feature>
<reference evidence="5" key="1">
    <citation type="journal article" date="2015" name="PeerJ">
        <title>First genomic representation of candidate bacterial phylum KSB3 points to enhanced environmental sensing as a trigger of wastewater bulking.</title>
        <authorList>
            <person name="Sekiguchi Y."/>
            <person name="Ohashi A."/>
            <person name="Parks D.H."/>
            <person name="Yamauchi T."/>
            <person name="Tyson G.W."/>
            <person name="Hugenholtz P."/>
        </authorList>
    </citation>
    <scope>NUCLEOTIDE SEQUENCE [LARGE SCALE GENOMIC DNA]</scope>
</reference>
<evidence type="ECO:0000259" key="4">
    <source>
        <dbReference type="PROSITE" id="PS50112"/>
    </source>
</evidence>
<dbReference type="HOGENOM" id="CLU_000445_43_6_0"/>
<dbReference type="CDD" id="cd00130">
    <property type="entry name" value="PAS"/>
    <property type="match status" value="1"/>
</dbReference>
<dbReference type="Gene3D" id="3.30.450.20">
    <property type="entry name" value="PAS domain"/>
    <property type="match status" value="1"/>
</dbReference>
<dbReference type="InterPro" id="IPR052016">
    <property type="entry name" value="Bact_Sigma-Reg"/>
</dbReference>
<dbReference type="SUPFAM" id="SSF81606">
    <property type="entry name" value="PP2C-like"/>
    <property type="match status" value="1"/>
</dbReference>
<dbReference type="SMART" id="SM00091">
    <property type="entry name" value="PAS"/>
    <property type="match status" value="1"/>
</dbReference>
<proteinExistence type="predicted"/>
<evidence type="ECO:0000256" key="2">
    <source>
        <dbReference type="PROSITE-ProRule" id="PRU00169"/>
    </source>
</evidence>
<dbReference type="Pfam" id="PF07228">
    <property type="entry name" value="SpoIIE"/>
    <property type="match status" value="1"/>
</dbReference>
<dbReference type="SMART" id="SM00331">
    <property type="entry name" value="PP2C_SIG"/>
    <property type="match status" value="1"/>
</dbReference>
<dbReference type="InterPro" id="IPR036457">
    <property type="entry name" value="PPM-type-like_dom_sf"/>
</dbReference>
<dbReference type="InterPro" id="IPR011006">
    <property type="entry name" value="CheY-like_superfamily"/>
</dbReference>
<dbReference type="Proteomes" id="UP000030700">
    <property type="component" value="Unassembled WGS sequence"/>
</dbReference>
<dbReference type="InterPro" id="IPR035965">
    <property type="entry name" value="PAS-like_dom_sf"/>
</dbReference>
<dbReference type="InterPro" id="IPR013767">
    <property type="entry name" value="PAS_fold"/>
</dbReference>